<evidence type="ECO:0000313" key="2">
    <source>
        <dbReference type="Proteomes" id="UP000198282"/>
    </source>
</evidence>
<dbReference type="EMBL" id="FZOD01000002">
    <property type="protein sequence ID" value="SNS01991.1"/>
    <property type="molecule type" value="Genomic_DNA"/>
</dbReference>
<dbReference type="AlphaFoldDB" id="A0A239B313"/>
<dbReference type="OrthoDB" id="3535601at2"/>
<dbReference type="Proteomes" id="UP000198282">
    <property type="component" value="Unassembled WGS sequence"/>
</dbReference>
<name>A0A239B313_9ACTN</name>
<proteinExistence type="predicted"/>
<gene>
    <name evidence="1" type="ORF">SAMN05216276_1002312</name>
</gene>
<reference evidence="1 2" key="1">
    <citation type="submission" date="2017-06" db="EMBL/GenBank/DDBJ databases">
        <authorList>
            <person name="Kim H.J."/>
            <person name="Triplett B.A."/>
        </authorList>
    </citation>
    <scope>NUCLEOTIDE SEQUENCE [LARGE SCALE GENOMIC DNA]</scope>
    <source>
        <strain evidence="1 2">CGMCC 4.2132</strain>
    </source>
</reference>
<evidence type="ECO:0000313" key="1">
    <source>
        <dbReference type="EMBL" id="SNS01991.1"/>
    </source>
</evidence>
<sequence>MKIILTEHSDGIEICDFFGFADLEAAKDLRPMQPGIQDMREPGLDQRIATGPNAIIVCAETDSRIYARYELWDGPATIDSAWEELWTGNLFMASGRICGVGNYMGEMRYYPDFDLGQEMTLWHTRVCSKLVDNDRDPGFPRDIYRINLFTLQFWLPRGCSSSR</sequence>
<keyword evidence="2" id="KW-1185">Reference proteome</keyword>
<dbReference type="RefSeq" id="WP_089205680.1">
    <property type="nucleotide sequence ID" value="NZ_FZOD01000002.1"/>
</dbReference>
<protein>
    <submittedName>
        <fullName evidence="1">Uncharacterized protein</fullName>
    </submittedName>
</protein>
<accession>A0A239B313</accession>
<organism evidence="1 2">
    <name type="scientific">Streptosporangium subroseum</name>
    <dbReference type="NCBI Taxonomy" id="106412"/>
    <lineage>
        <taxon>Bacteria</taxon>
        <taxon>Bacillati</taxon>
        <taxon>Actinomycetota</taxon>
        <taxon>Actinomycetes</taxon>
        <taxon>Streptosporangiales</taxon>
        <taxon>Streptosporangiaceae</taxon>
        <taxon>Streptosporangium</taxon>
    </lineage>
</organism>